<evidence type="ECO:0000256" key="3">
    <source>
        <dbReference type="ARBA" id="ARBA00023242"/>
    </source>
</evidence>
<protein>
    <recommendedName>
        <fullName evidence="5">YEATS domain-containing protein</fullName>
    </recommendedName>
</protein>
<evidence type="ECO:0000313" key="7">
    <source>
        <dbReference type="Proteomes" id="UP001190700"/>
    </source>
</evidence>
<dbReference type="Pfam" id="PF03366">
    <property type="entry name" value="YEATS"/>
    <property type="match status" value="1"/>
</dbReference>
<sequence>MAEASAEVFPAAEQVAPRKRLDNTELVVPICYGTVAFWLGKKADEYHSHRWTVYVRSPSGEELNHIISKVVFKLHDSFMNPIRVVEAAPYELTETGWGEFEISITMHFTEDSGEKPIEIFHPLKLYEDAGSSIDRQSTKKPVVTEDYDELVFSEPVQDFYERVVNVKPAPAPSSELTQHLPVHNDAEELAKIKAARRSLAEQIAESRLQLELGEAT</sequence>
<comment type="subcellular location">
    <subcellularLocation>
        <location evidence="4">Nucleus</location>
    </subcellularLocation>
</comment>
<gene>
    <name evidence="6" type="ORF">CYMTET_7478</name>
</gene>
<dbReference type="InterPro" id="IPR005033">
    <property type="entry name" value="YEATS"/>
</dbReference>
<evidence type="ECO:0000256" key="4">
    <source>
        <dbReference type="PROSITE-ProRule" id="PRU00376"/>
    </source>
</evidence>
<dbReference type="AlphaFoldDB" id="A0AAE0GV71"/>
<dbReference type="GO" id="GO:0006355">
    <property type="term" value="P:regulation of DNA-templated transcription"/>
    <property type="evidence" value="ECO:0007669"/>
    <property type="project" value="InterPro"/>
</dbReference>
<dbReference type="PANTHER" id="PTHR47573:SF1">
    <property type="entry name" value="PROTEIN AF-9 HOMOLOG"/>
    <property type="match status" value="1"/>
</dbReference>
<evidence type="ECO:0000256" key="1">
    <source>
        <dbReference type="ARBA" id="ARBA00023015"/>
    </source>
</evidence>
<dbReference type="Gene3D" id="2.60.40.1970">
    <property type="entry name" value="YEATS domain"/>
    <property type="match status" value="1"/>
</dbReference>
<keyword evidence="1" id="KW-0805">Transcription regulation</keyword>
<dbReference type="Proteomes" id="UP001190700">
    <property type="component" value="Unassembled WGS sequence"/>
</dbReference>
<name>A0AAE0GV71_9CHLO</name>
<evidence type="ECO:0000256" key="2">
    <source>
        <dbReference type="ARBA" id="ARBA00023163"/>
    </source>
</evidence>
<evidence type="ECO:0000259" key="5">
    <source>
        <dbReference type="PROSITE" id="PS51037"/>
    </source>
</evidence>
<comment type="caution">
    <text evidence="6">The sequence shown here is derived from an EMBL/GenBank/DDBJ whole genome shotgun (WGS) entry which is preliminary data.</text>
</comment>
<dbReference type="InterPro" id="IPR038704">
    <property type="entry name" value="YEAST_sf"/>
</dbReference>
<keyword evidence="3 4" id="KW-0539">Nucleus</keyword>
<dbReference type="InterPro" id="IPR055129">
    <property type="entry name" value="YEATS_dom"/>
</dbReference>
<dbReference type="EMBL" id="LGRX02002096">
    <property type="protein sequence ID" value="KAK3284902.1"/>
    <property type="molecule type" value="Genomic_DNA"/>
</dbReference>
<organism evidence="6 7">
    <name type="scientific">Cymbomonas tetramitiformis</name>
    <dbReference type="NCBI Taxonomy" id="36881"/>
    <lineage>
        <taxon>Eukaryota</taxon>
        <taxon>Viridiplantae</taxon>
        <taxon>Chlorophyta</taxon>
        <taxon>Pyramimonadophyceae</taxon>
        <taxon>Pyramimonadales</taxon>
        <taxon>Pyramimonadaceae</taxon>
        <taxon>Cymbomonas</taxon>
    </lineage>
</organism>
<keyword evidence="7" id="KW-1185">Reference proteome</keyword>
<dbReference type="PANTHER" id="PTHR47573">
    <property type="entry name" value="PROTEIN AF-9 HOMOLOG"/>
    <property type="match status" value="1"/>
</dbReference>
<proteinExistence type="predicted"/>
<evidence type="ECO:0000313" key="6">
    <source>
        <dbReference type="EMBL" id="KAK3284902.1"/>
    </source>
</evidence>
<dbReference type="CDD" id="cd16910">
    <property type="entry name" value="YEATS_TFIID14_like"/>
    <property type="match status" value="1"/>
</dbReference>
<reference evidence="6 7" key="1">
    <citation type="journal article" date="2015" name="Genome Biol. Evol.">
        <title>Comparative Genomics of a Bacterivorous Green Alga Reveals Evolutionary Causalities and Consequences of Phago-Mixotrophic Mode of Nutrition.</title>
        <authorList>
            <person name="Burns J.A."/>
            <person name="Paasch A."/>
            <person name="Narechania A."/>
            <person name="Kim E."/>
        </authorList>
    </citation>
    <scope>NUCLEOTIDE SEQUENCE [LARGE SCALE GENOMIC DNA]</scope>
    <source>
        <strain evidence="6 7">PLY_AMNH</strain>
    </source>
</reference>
<feature type="domain" description="YEATS" evidence="5">
    <location>
        <begin position="20"/>
        <end position="166"/>
    </location>
</feature>
<keyword evidence="2" id="KW-0804">Transcription</keyword>
<dbReference type="GO" id="GO:0005634">
    <property type="term" value="C:nucleus"/>
    <property type="evidence" value="ECO:0007669"/>
    <property type="project" value="UniProtKB-SubCell"/>
</dbReference>
<dbReference type="PROSITE" id="PS51037">
    <property type="entry name" value="YEATS"/>
    <property type="match status" value="1"/>
</dbReference>
<accession>A0AAE0GV71</accession>